<dbReference type="EMBL" id="GBBK01005740">
    <property type="protein sequence ID" value="JAC18742.1"/>
    <property type="molecule type" value="mRNA"/>
</dbReference>
<dbReference type="AlphaFoldDB" id="A0A023FB85"/>
<proteinExistence type="evidence at transcript level"/>
<organism evidence="1">
    <name type="scientific">Amblyomma cajennense</name>
    <name type="common">Cayenne tick</name>
    <name type="synonym">Acarus cajennensis</name>
    <dbReference type="NCBI Taxonomy" id="34607"/>
    <lineage>
        <taxon>Eukaryota</taxon>
        <taxon>Metazoa</taxon>
        <taxon>Ecdysozoa</taxon>
        <taxon>Arthropoda</taxon>
        <taxon>Chelicerata</taxon>
        <taxon>Arachnida</taxon>
        <taxon>Acari</taxon>
        <taxon>Parasitiformes</taxon>
        <taxon>Ixodida</taxon>
        <taxon>Ixodoidea</taxon>
        <taxon>Ixodidae</taxon>
        <taxon>Amblyomminae</taxon>
        <taxon>Amblyomma</taxon>
    </lineage>
</organism>
<protein>
    <submittedName>
        <fullName evidence="1">Putative secreted protein</fullName>
    </submittedName>
</protein>
<name>A0A023FB85_AMBCJ</name>
<reference evidence="1" key="1">
    <citation type="submission" date="2014-03" db="EMBL/GenBank/DDBJ databases">
        <title>The sialotranscriptome of Amblyomma triste, Amblyomma parvum and Amblyomma cajennense ticks, uncovered by 454-based RNA-seq.</title>
        <authorList>
            <person name="Garcia G.R."/>
            <person name="Gardinassi L.G."/>
            <person name="Ribeiro J.M."/>
            <person name="Anatriello E."/>
            <person name="Ferreira B.R."/>
            <person name="Moreira H.N."/>
            <person name="Mafra C."/>
            <person name="Olegario M.M."/>
            <person name="Szabo P.J."/>
            <person name="Miranda-Santos I.K."/>
            <person name="Maruyama S.R."/>
        </authorList>
    </citation>
    <scope>NUCLEOTIDE SEQUENCE</scope>
    <source>
        <strain evidence="1">Uberlandia</strain>
        <tissue evidence="1">Salivary glands</tissue>
    </source>
</reference>
<evidence type="ECO:0000313" key="1">
    <source>
        <dbReference type="EMBL" id="JAC18742.1"/>
    </source>
</evidence>
<accession>A0A023FB85</accession>
<sequence>MWGCLFLLLHSRFCNIGSVRGLGFLCIVQKKKKASVQLLHVLSVDYLVKLLCITLYHWLLLVKSHPEGKKKC</sequence>